<dbReference type="EMBL" id="GECU01011169">
    <property type="protein sequence ID" value="JAS96537.1"/>
    <property type="molecule type" value="Transcribed_RNA"/>
</dbReference>
<dbReference type="GO" id="GO:0008494">
    <property type="term" value="F:translation activator activity"/>
    <property type="evidence" value="ECO:0007669"/>
    <property type="project" value="TreeGrafter"/>
</dbReference>
<feature type="non-terminal residue" evidence="2">
    <location>
        <position position="1"/>
    </location>
</feature>
<feature type="compositionally biased region" description="Polar residues" evidence="1">
    <location>
        <begin position="101"/>
        <end position="120"/>
    </location>
</feature>
<gene>
    <name evidence="2" type="ORF">g.48153</name>
</gene>
<proteinExistence type="predicted"/>
<sequence>TPAVSATPLLRPTHAEVAAQTFDGKSNMKICGRGRGIIKKCIDKAIGNQNVNQGYVNRNDRIKSETCTVKLATKPGAVEEQVLKSLGEEVNKDERIKESDNLNPDNKSQYKNGKTINPVTSPEKDTEKLATDTAEVKEIDVKSTEKFMNEEVPAKKTGCLNPGTSSLSVEAKEFYPKGHPKSADACFPQEEPSDDGKIAAQDNAQQMDNGVAPHESAQSFLKTNKNKFLNMMGAEQSVDALKNDAIEVLNFCCSQIIRDPAKFHEVMELTGEEFIAFLPHEAVIEVIVQRLYNKTVTHSGFAYHAIRILVGLIHLEVAIFETSKIRDLMLNFVRDKLKTIMETLKTSAAATFKFLAPCLFTAELYIQLNIGSDRMPVIGSAILELLETYFSAENIPLSERARSAMKILKLVGSFLDKDGPEQLSRFIELLKIKINEDNEVDKSVLTMLKNLIDLRLSNWGSNSEDPEQTTTTSSGDDNQQQVFAGPSYLQPQEQLYLANGLQCLPAPNVQEHYPQIGQQPFEPVTQSFLPMGGEQIFQGEGQQIIPLVNNLNLMPGLPLPTNLIYP</sequence>
<reference evidence="2" key="1">
    <citation type="submission" date="2015-11" db="EMBL/GenBank/DDBJ databases">
        <title>De novo transcriptome assembly of four potential Pierce s Disease insect vectors from Arizona vineyards.</title>
        <authorList>
            <person name="Tassone E.E."/>
        </authorList>
    </citation>
    <scope>NUCLEOTIDE SEQUENCE</scope>
</reference>
<dbReference type="SUPFAM" id="SSF48371">
    <property type="entry name" value="ARM repeat"/>
    <property type="match status" value="1"/>
</dbReference>
<feature type="compositionally biased region" description="Basic and acidic residues" evidence="1">
    <location>
        <begin position="89"/>
        <end position="100"/>
    </location>
</feature>
<organism evidence="2">
    <name type="scientific">Homalodisca liturata</name>
    <dbReference type="NCBI Taxonomy" id="320908"/>
    <lineage>
        <taxon>Eukaryota</taxon>
        <taxon>Metazoa</taxon>
        <taxon>Ecdysozoa</taxon>
        <taxon>Arthropoda</taxon>
        <taxon>Hexapoda</taxon>
        <taxon>Insecta</taxon>
        <taxon>Pterygota</taxon>
        <taxon>Neoptera</taxon>
        <taxon>Paraneoptera</taxon>
        <taxon>Hemiptera</taxon>
        <taxon>Auchenorrhyncha</taxon>
        <taxon>Membracoidea</taxon>
        <taxon>Cicadellidae</taxon>
        <taxon>Cicadellinae</taxon>
        <taxon>Proconiini</taxon>
        <taxon>Homalodisca</taxon>
    </lineage>
</organism>
<feature type="region of interest" description="Disordered" evidence="1">
    <location>
        <begin position="89"/>
        <end position="132"/>
    </location>
</feature>
<feature type="compositionally biased region" description="Basic and acidic residues" evidence="1">
    <location>
        <begin position="122"/>
        <end position="132"/>
    </location>
</feature>
<dbReference type="PANTHER" id="PTHR23254:SF15">
    <property type="entry name" value="POLYADENYLATE-BINDING PROTEIN-INTERACTING PROTEIN 1"/>
    <property type="match status" value="1"/>
</dbReference>
<dbReference type="AlphaFoldDB" id="A0A1B6JBR6"/>
<accession>A0A1B6JBR6</accession>
<dbReference type="PANTHER" id="PTHR23254">
    <property type="entry name" value="EIF4G DOMAIN PROTEIN"/>
    <property type="match status" value="1"/>
</dbReference>
<evidence type="ECO:0000313" key="2">
    <source>
        <dbReference type="EMBL" id="JAS96537.1"/>
    </source>
</evidence>
<evidence type="ECO:0008006" key="3">
    <source>
        <dbReference type="Google" id="ProtNLM"/>
    </source>
</evidence>
<dbReference type="InterPro" id="IPR051367">
    <property type="entry name" value="mRNA_TranslReg/HistoneTransl"/>
</dbReference>
<dbReference type="GO" id="GO:0006446">
    <property type="term" value="P:regulation of translational initiation"/>
    <property type="evidence" value="ECO:0007669"/>
    <property type="project" value="TreeGrafter"/>
</dbReference>
<name>A0A1B6JBR6_9HEMI</name>
<dbReference type="Gene3D" id="1.25.40.180">
    <property type="match status" value="1"/>
</dbReference>
<feature type="region of interest" description="Disordered" evidence="1">
    <location>
        <begin position="459"/>
        <end position="482"/>
    </location>
</feature>
<evidence type="ECO:0000256" key="1">
    <source>
        <dbReference type="SAM" id="MobiDB-lite"/>
    </source>
</evidence>
<protein>
    <recommendedName>
        <fullName evidence="3">MIF4G domain-containing protein</fullName>
    </recommendedName>
</protein>
<feature type="non-terminal residue" evidence="2">
    <location>
        <position position="566"/>
    </location>
</feature>
<dbReference type="InterPro" id="IPR016024">
    <property type="entry name" value="ARM-type_fold"/>
</dbReference>